<gene>
    <name evidence="2" type="ORF">CYMTET_34340</name>
</gene>
<comment type="caution">
    <text evidence="2">The sequence shown here is derived from an EMBL/GenBank/DDBJ whole genome shotgun (WGS) entry which is preliminary data.</text>
</comment>
<feature type="region of interest" description="Disordered" evidence="1">
    <location>
        <begin position="354"/>
        <end position="389"/>
    </location>
</feature>
<name>A0AAE0FBB1_9CHLO</name>
<accession>A0AAE0FBB1</accession>
<dbReference type="AlphaFoldDB" id="A0AAE0FBB1"/>
<proteinExistence type="predicted"/>
<sequence length="389" mass="42130">MWATARTFQAVYTLDAGSCGSRTPQQDTYYGRVLELTLEGPPLAYPGEYDELVTEDEPLHAAGSGTPSHTLSQLHPVQQQLQTLRDGLLNSIQRSAAIGNITPATNDTDSQVGDVQQASPFRLVPEALADLRLQRFADPVAPVDEKYVPPARRAALELNKPARKANAPVGTGGGASKYSTPFDDQVVNPQLAAFQEFLANEATRLQHEGLSGAPMWDRKPERRIAAEGVVPHAPGHGAFGDEDPSINGPGAAAGGGGVRLSLVPGLNCYRVVVTKGEPSTEFMIAYGAWAEVCQLLVQARPFVRAAFNTGLKAVKLSNWEMDTYLFRCASRWRACRKETPGDSASRWRACRKETPGDSASRWRACRKETPGDSASRWRACRKETPGDSA</sequence>
<protein>
    <submittedName>
        <fullName evidence="2">Uncharacterized protein</fullName>
    </submittedName>
</protein>
<evidence type="ECO:0000313" key="3">
    <source>
        <dbReference type="Proteomes" id="UP001190700"/>
    </source>
</evidence>
<evidence type="ECO:0000313" key="2">
    <source>
        <dbReference type="EMBL" id="KAK3256527.1"/>
    </source>
</evidence>
<dbReference type="Proteomes" id="UP001190700">
    <property type="component" value="Unassembled WGS sequence"/>
</dbReference>
<dbReference type="EMBL" id="LGRX02021573">
    <property type="protein sequence ID" value="KAK3256527.1"/>
    <property type="molecule type" value="Genomic_DNA"/>
</dbReference>
<evidence type="ECO:0000256" key="1">
    <source>
        <dbReference type="SAM" id="MobiDB-lite"/>
    </source>
</evidence>
<feature type="compositionally biased region" description="Basic and acidic residues" evidence="1">
    <location>
        <begin position="380"/>
        <end position="389"/>
    </location>
</feature>
<reference evidence="2 3" key="1">
    <citation type="journal article" date="2015" name="Genome Biol. Evol.">
        <title>Comparative Genomics of a Bacterivorous Green Alga Reveals Evolutionary Causalities and Consequences of Phago-Mixotrophic Mode of Nutrition.</title>
        <authorList>
            <person name="Burns J.A."/>
            <person name="Paasch A."/>
            <person name="Narechania A."/>
            <person name="Kim E."/>
        </authorList>
    </citation>
    <scope>NUCLEOTIDE SEQUENCE [LARGE SCALE GENOMIC DNA]</scope>
    <source>
        <strain evidence="2 3">PLY_AMNH</strain>
    </source>
</reference>
<organism evidence="2 3">
    <name type="scientific">Cymbomonas tetramitiformis</name>
    <dbReference type="NCBI Taxonomy" id="36881"/>
    <lineage>
        <taxon>Eukaryota</taxon>
        <taxon>Viridiplantae</taxon>
        <taxon>Chlorophyta</taxon>
        <taxon>Pyramimonadophyceae</taxon>
        <taxon>Pyramimonadales</taxon>
        <taxon>Pyramimonadaceae</taxon>
        <taxon>Cymbomonas</taxon>
    </lineage>
</organism>
<keyword evidence="3" id="KW-1185">Reference proteome</keyword>